<feature type="transmembrane region" description="Helical" evidence="11">
    <location>
        <begin position="371"/>
        <end position="389"/>
    </location>
</feature>
<evidence type="ECO:0000256" key="11">
    <source>
        <dbReference type="SAM" id="Phobius"/>
    </source>
</evidence>
<dbReference type="CDD" id="cd06423">
    <property type="entry name" value="CESA_like"/>
    <property type="match status" value="1"/>
</dbReference>
<name>A0A537LVY7_9BACT</name>
<evidence type="ECO:0000256" key="1">
    <source>
        <dbReference type="ARBA" id="ARBA00004370"/>
    </source>
</evidence>
<dbReference type="Gene3D" id="3.90.550.10">
    <property type="entry name" value="Spore Coat Polysaccharide Biosynthesis Protein SpsA, Chain A"/>
    <property type="match status" value="1"/>
</dbReference>
<dbReference type="PANTHER" id="PTHR43630:SF1">
    <property type="entry name" value="POLY-BETA-1,6-N-ACETYL-D-GLUCOSAMINE SYNTHASE"/>
    <property type="match status" value="1"/>
</dbReference>
<keyword evidence="6 11" id="KW-0472">Membrane</keyword>
<accession>A0A537LVY7</accession>
<evidence type="ECO:0000313" key="13">
    <source>
        <dbReference type="EMBL" id="TMJ12175.1"/>
    </source>
</evidence>
<feature type="transmembrane region" description="Helical" evidence="11">
    <location>
        <begin position="333"/>
        <end position="351"/>
    </location>
</feature>
<sequence>MRPRATNRLVLATLAAVWLGAVMHSLHYRDYSWLQVLFVDIAWIQALLLAVGALGAFMVLVGALSPPPRRTGTQPAGPFVSVIVPAKNEEAVIEATVRSLCAMDYHDTGGPRYEIMVVDDGSTDRTAEILKSLSLALPVKIVRTPPGSVGKAAALNLGITRARGDLIAVCDADARVAPDFLLRMVASLAGSEAAGAQSQRRLYNAGQNLLTRIQDDEYRLFYRPLQRARQVLGGMVSFSGNGLLLRRDVLQEVGGWNDEALTEDIDLSLRFHLAGYQIRYCEEAVVWEEAVPRLRDLIRQRIRWFEGAMRCLGDHLPAILFGRVNFFKRLDMLSFLSGGLIVTLSLLTTYLYGVVDATGAVVLYIQLPRKLTTWTSGLITTGVLLAMLVELRGRVWEIAPVLVRSGLFSLHRLVVVPLAIHRYVRSAITGHTIWEKTTHGVPVPPREHDL</sequence>
<dbReference type="InterPro" id="IPR001173">
    <property type="entry name" value="Glyco_trans_2-like"/>
</dbReference>
<evidence type="ECO:0000256" key="9">
    <source>
        <dbReference type="ARBA" id="ARBA00068721"/>
    </source>
</evidence>
<dbReference type="SUPFAM" id="SSF53448">
    <property type="entry name" value="Nucleotide-diphospho-sugar transferases"/>
    <property type="match status" value="1"/>
</dbReference>
<gene>
    <name evidence="13" type="ORF">E6G98_03515</name>
</gene>
<comment type="caution">
    <text evidence="13">The sequence shown here is derived from an EMBL/GenBank/DDBJ whole genome shotgun (WGS) entry which is preliminary data.</text>
</comment>
<evidence type="ECO:0000256" key="6">
    <source>
        <dbReference type="ARBA" id="ARBA00023136"/>
    </source>
</evidence>
<dbReference type="PANTHER" id="PTHR43630">
    <property type="entry name" value="POLY-BETA-1,6-N-ACETYL-D-GLUCOSAMINE SYNTHASE"/>
    <property type="match status" value="1"/>
</dbReference>
<comment type="catalytic activity">
    <reaction evidence="7">
        <text>a 1,2-diacyl-sn-glycerol + UDP-alpha-D-glucose = a 1,2-diacyl-3-O-(beta-D-glucopyranosyl)-sn-glycerol + UDP + H(+)</text>
        <dbReference type="Rhea" id="RHEA:17285"/>
        <dbReference type="ChEBI" id="CHEBI:15378"/>
        <dbReference type="ChEBI" id="CHEBI:17815"/>
        <dbReference type="ChEBI" id="CHEBI:58223"/>
        <dbReference type="ChEBI" id="CHEBI:58885"/>
        <dbReference type="ChEBI" id="CHEBI:75799"/>
        <dbReference type="EC" id="2.4.1.336"/>
    </reaction>
</comment>
<comment type="subcellular location">
    <subcellularLocation>
        <location evidence="1">Membrane</location>
    </subcellularLocation>
</comment>
<keyword evidence="5" id="KW-0460">Magnesium</keyword>
<evidence type="ECO:0000256" key="10">
    <source>
        <dbReference type="ARBA" id="ARBA00078564"/>
    </source>
</evidence>
<dbReference type="Pfam" id="PF00535">
    <property type="entry name" value="Glycos_transf_2"/>
    <property type="match status" value="1"/>
</dbReference>
<reference evidence="13 14" key="1">
    <citation type="journal article" date="2019" name="Nat. Microbiol.">
        <title>Mediterranean grassland soil C-N compound turnover is dependent on rainfall and depth, and is mediated by genomically divergent microorganisms.</title>
        <authorList>
            <person name="Diamond S."/>
            <person name="Andeer P.F."/>
            <person name="Li Z."/>
            <person name="Crits-Christoph A."/>
            <person name="Burstein D."/>
            <person name="Anantharaman K."/>
            <person name="Lane K.R."/>
            <person name="Thomas B.C."/>
            <person name="Pan C."/>
            <person name="Northen T.R."/>
            <person name="Banfield J.F."/>
        </authorList>
    </citation>
    <scope>NUCLEOTIDE SEQUENCE [LARGE SCALE GENOMIC DNA]</scope>
    <source>
        <strain evidence="13">NP_1</strain>
    </source>
</reference>
<keyword evidence="4 13" id="KW-0808">Transferase</keyword>
<evidence type="ECO:0000256" key="7">
    <source>
        <dbReference type="ARBA" id="ARBA00053004"/>
    </source>
</evidence>
<evidence type="ECO:0000256" key="4">
    <source>
        <dbReference type="ARBA" id="ARBA00022679"/>
    </source>
</evidence>
<evidence type="ECO:0000259" key="12">
    <source>
        <dbReference type="Pfam" id="PF00535"/>
    </source>
</evidence>
<keyword evidence="3" id="KW-0328">Glycosyltransferase</keyword>
<evidence type="ECO:0000256" key="8">
    <source>
        <dbReference type="ARBA" id="ARBA00066964"/>
    </source>
</evidence>
<organism evidence="13 14">
    <name type="scientific">Candidatus Segetimicrobium genomatis</name>
    <dbReference type="NCBI Taxonomy" id="2569760"/>
    <lineage>
        <taxon>Bacteria</taxon>
        <taxon>Bacillati</taxon>
        <taxon>Candidatus Sysuimicrobiota</taxon>
        <taxon>Candidatus Sysuimicrobiia</taxon>
        <taxon>Candidatus Sysuimicrobiales</taxon>
        <taxon>Candidatus Segetimicrobiaceae</taxon>
        <taxon>Candidatus Segetimicrobium</taxon>
    </lineage>
</organism>
<evidence type="ECO:0000256" key="2">
    <source>
        <dbReference type="ARBA" id="ARBA00006739"/>
    </source>
</evidence>
<dbReference type="EMBL" id="VBAI01000032">
    <property type="protein sequence ID" value="TMJ12175.1"/>
    <property type="molecule type" value="Genomic_DNA"/>
</dbReference>
<dbReference type="GO" id="GO:0016757">
    <property type="term" value="F:glycosyltransferase activity"/>
    <property type="evidence" value="ECO:0007669"/>
    <property type="project" value="UniProtKB-KW"/>
</dbReference>
<dbReference type="GO" id="GO:0016020">
    <property type="term" value="C:membrane"/>
    <property type="evidence" value="ECO:0007669"/>
    <property type="project" value="UniProtKB-SubCell"/>
</dbReference>
<protein>
    <recommendedName>
        <fullName evidence="9">Beta-monoglucosyldiacylglycerol synthase</fullName>
        <ecNumber evidence="8">2.4.1.336</ecNumber>
    </recommendedName>
    <alternativeName>
        <fullName evidence="10">UDP-glucose:1,2-diacylglycerol 3-beta-D-glucosyltransferase</fullName>
    </alternativeName>
</protein>
<evidence type="ECO:0000256" key="3">
    <source>
        <dbReference type="ARBA" id="ARBA00022676"/>
    </source>
</evidence>
<evidence type="ECO:0000313" key="14">
    <source>
        <dbReference type="Proteomes" id="UP000315217"/>
    </source>
</evidence>
<dbReference type="EC" id="2.4.1.336" evidence="8"/>
<keyword evidence="11" id="KW-0812">Transmembrane</keyword>
<evidence type="ECO:0000256" key="5">
    <source>
        <dbReference type="ARBA" id="ARBA00022842"/>
    </source>
</evidence>
<dbReference type="FunFam" id="3.90.550.10:FF:000164">
    <property type="entry name" value="Beta-(1-3)-glucosyl transferase"/>
    <property type="match status" value="1"/>
</dbReference>
<comment type="similarity">
    <text evidence="2">Belongs to the glycosyltransferase 2 family.</text>
</comment>
<dbReference type="AlphaFoldDB" id="A0A537LVY7"/>
<feature type="transmembrane region" description="Helical" evidence="11">
    <location>
        <begin position="41"/>
        <end position="64"/>
    </location>
</feature>
<dbReference type="Proteomes" id="UP000315217">
    <property type="component" value="Unassembled WGS sequence"/>
</dbReference>
<proteinExistence type="inferred from homology"/>
<feature type="domain" description="Glycosyltransferase 2-like" evidence="12">
    <location>
        <begin position="81"/>
        <end position="253"/>
    </location>
</feature>
<keyword evidence="11" id="KW-1133">Transmembrane helix</keyword>
<dbReference type="InterPro" id="IPR029044">
    <property type="entry name" value="Nucleotide-diphossugar_trans"/>
</dbReference>